<dbReference type="Gene3D" id="3.90.1530.10">
    <property type="entry name" value="Conserved hypothetical protein from pyrococcus furiosus pfu- 392566-001, ParB domain"/>
    <property type="match status" value="1"/>
</dbReference>
<evidence type="ECO:0000259" key="1">
    <source>
        <dbReference type="Pfam" id="PF02195"/>
    </source>
</evidence>
<organism evidence="2 3">
    <name type="scientific">Microvirga brassicacearum</name>
    <dbReference type="NCBI Taxonomy" id="2580413"/>
    <lineage>
        <taxon>Bacteria</taxon>
        <taxon>Pseudomonadati</taxon>
        <taxon>Pseudomonadota</taxon>
        <taxon>Alphaproteobacteria</taxon>
        <taxon>Hyphomicrobiales</taxon>
        <taxon>Methylobacteriaceae</taxon>
        <taxon>Microvirga</taxon>
    </lineage>
</organism>
<dbReference type="OrthoDB" id="7353482at2"/>
<dbReference type="AlphaFoldDB" id="A0A5N3P8G7"/>
<accession>A0A5N3P8G7</accession>
<keyword evidence="3" id="KW-1185">Reference proteome</keyword>
<dbReference type="InterPro" id="IPR003115">
    <property type="entry name" value="ParB_N"/>
</dbReference>
<dbReference type="RefSeq" id="WP_150946422.1">
    <property type="nucleotide sequence ID" value="NZ_VCMV01000025.1"/>
</dbReference>
<dbReference type="Pfam" id="PF02195">
    <property type="entry name" value="ParB_N"/>
    <property type="match status" value="1"/>
</dbReference>
<reference evidence="2 3" key="1">
    <citation type="journal article" date="2019" name="Microorganisms">
        <title>Genome Insights into the Novel Species Microvirga brassicacearum, a Rapeseed Endophyte with Biotechnological Potential.</title>
        <authorList>
            <person name="Jimenez-Gomez A."/>
            <person name="Saati-Santamaria Z."/>
            <person name="Igual J.M."/>
            <person name="Rivas R."/>
            <person name="Mateos P.F."/>
            <person name="Garcia-Fraile P."/>
        </authorList>
    </citation>
    <scope>NUCLEOTIDE SEQUENCE [LARGE SCALE GENOMIC DNA]</scope>
    <source>
        <strain evidence="2 3">CDVBN77</strain>
    </source>
</reference>
<gene>
    <name evidence="2" type="ORF">FEZ63_16455</name>
</gene>
<proteinExistence type="predicted"/>
<sequence>MSIDDITAEESLFQPRDGISTIHVAELARTKRNVGDLDPVLVIQVGPKTILLDGHHRLEVYKADEKEASIPVRFFSGSLEGAIEKAGDQNVKVSRQMNSEERLNWAWRRTVLGIGSIARVSRGSGVSQRTVAEMRRVRDAINAKKGRKPNAKAGFYATWKEARRAVQGDEQRPDFDYEDHMTQKAQVIAEKLYKSFGTAFTSSPLLTAKVLEIMFGDRLVELQTQLRDVLEGEDEDESEDEVEEIGMIIPSCDTEGHAESASDP</sequence>
<comment type="caution">
    <text evidence="2">The sequence shown here is derived from an EMBL/GenBank/DDBJ whole genome shotgun (WGS) entry which is preliminary data.</text>
</comment>
<protein>
    <recommendedName>
        <fullName evidence="1">ParB-like N-terminal domain-containing protein</fullName>
    </recommendedName>
</protein>
<dbReference type="InterPro" id="IPR036086">
    <property type="entry name" value="ParB/Sulfiredoxin_sf"/>
</dbReference>
<dbReference type="EMBL" id="VCMV01000025">
    <property type="protein sequence ID" value="KAB0266016.1"/>
    <property type="molecule type" value="Genomic_DNA"/>
</dbReference>
<evidence type="ECO:0000313" key="2">
    <source>
        <dbReference type="EMBL" id="KAB0266016.1"/>
    </source>
</evidence>
<evidence type="ECO:0000313" key="3">
    <source>
        <dbReference type="Proteomes" id="UP000325684"/>
    </source>
</evidence>
<dbReference type="Proteomes" id="UP000325684">
    <property type="component" value="Unassembled WGS sequence"/>
</dbReference>
<feature type="domain" description="ParB-like N-terminal" evidence="1">
    <location>
        <begin position="10"/>
        <end position="73"/>
    </location>
</feature>
<dbReference type="SUPFAM" id="SSF110849">
    <property type="entry name" value="ParB/Sulfiredoxin"/>
    <property type="match status" value="1"/>
</dbReference>
<name>A0A5N3P8G7_9HYPH</name>